<keyword evidence="3" id="KW-1185">Reference proteome</keyword>
<evidence type="ECO:0000313" key="3">
    <source>
        <dbReference type="Proteomes" id="UP000216311"/>
    </source>
</evidence>
<name>A0A255GZ27_9ACTN</name>
<gene>
    <name evidence="2" type="ORF">CGZ93_11525</name>
</gene>
<proteinExistence type="predicted"/>
<comment type="caution">
    <text evidence="2">The sequence shown here is derived from an EMBL/GenBank/DDBJ whole genome shotgun (WGS) entry which is preliminary data.</text>
</comment>
<evidence type="ECO:0000256" key="1">
    <source>
        <dbReference type="SAM" id="MobiDB-lite"/>
    </source>
</evidence>
<dbReference type="Proteomes" id="UP000216311">
    <property type="component" value="Unassembled WGS sequence"/>
</dbReference>
<dbReference type="Pfam" id="PF09438">
    <property type="entry name" value="DUF2017"/>
    <property type="match status" value="1"/>
</dbReference>
<dbReference type="AlphaFoldDB" id="A0A255GZ27"/>
<feature type="compositionally biased region" description="Acidic residues" evidence="1">
    <location>
        <begin position="65"/>
        <end position="77"/>
    </location>
</feature>
<dbReference type="EMBL" id="NMVQ01000023">
    <property type="protein sequence ID" value="OYO20851.1"/>
    <property type="molecule type" value="Genomic_DNA"/>
</dbReference>
<evidence type="ECO:0000313" key="2">
    <source>
        <dbReference type="EMBL" id="OYO20851.1"/>
    </source>
</evidence>
<sequence>MARSDPVARFDFDGETVRLYLSADDVELLDSLTEQFIELLQADQPEHPSADEAEPEDPFALWEADLAESPDEPEELTDPALQRLFPNPYPHDPAAASDHRRYSEGEQRRLKLAQAATVREALHGNPVIVPMAQVPAWIKTLNSLRLVLASRLGVDDEESMEQLQLLPDQDPRSVLAAIMDWLAYLQSVIIELIDDGALHDVAHDDET</sequence>
<accession>A0A255GZ27</accession>
<organism evidence="2 3">
    <name type="scientific">Enemella dayhoffiae</name>
    <dbReference type="NCBI Taxonomy" id="2016507"/>
    <lineage>
        <taxon>Bacteria</taxon>
        <taxon>Bacillati</taxon>
        <taxon>Actinomycetota</taxon>
        <taxon>Actinomycetes</taxon>
        <taxon>Propionibacteriales</taxon>
        <taxon>Propionibacteriaceae</taxon>
        <taxon>Enemella</taxon>
    </lineage>
</organism>
<dbReference type="OrthoDB" id="3268479at2"/>
<feature type="region of interest" description="Disordered" evidence="1">
    <location>
        <begin position="40"/>
        <end position="103"/>
    </location>
</feature>
<reference evidence="2 3" key="1">
    <citation type="submission" date="2017-07" db="EMBL/GenBank/DDBJ databases">
        <title>Draft whole genome sequences of clinical Proprionibacteriaceae strains.</title>
        <authorList>
            <person name="Bernier A.-M."/>
            <person name="Bernard K."/>
            <person name="Domingo M.-C."/>
        </authorList>
    </citation>
    <scope>NUCLEOTIDE SEQUENCE [LARGE SCALE GENOMIC DNA]</scope>
    <source>
        <strain evidence="2 3">NML 130396</strain>
    </source>
</reference>
<dbReference type="InterPro" id="IPR018561">
    <property type="entry name" value="AosR"/>
</dbReference>
<protein>
    <submittedName>
        <fullName evidence="2">Uncharacterized protein</fullName>
    </submittedName>
</protein>